<dbReference type="Proteomes" id="UP001215503">
    <property type="component" value="Unassembled WGS sequence"/>
</dbReference>
<dbReference type="RefSeq" id="WP_275823054.1">
    <property type="nucleotide sequence ID" value="NZ_JARHUD010000006.1"/>
</dbReference>
<name>A0ABT5YQQ6_9PROT</name>
<evidence type="ECO:0000256" key="5">
    <source>
        <dbReference type="ARBA" id="ARBA00013958"/>
    </source>
</evidence>
<evidence type="ECO:0000256" key="2">
    <source>
        <dbReference type="ARBA" id="ARBA00004418"/>
    </source>
</evidence>
<evidence type="ECO:0000256" key="9">
    <source>
        <dbReference type="ARBA" id="ARBA00022764"/>
    </source>
</evidence>
<dbReference type="InterPro" id="IPR036034">
    <property type="entry name" value="PDZ_sf"/>
</dbReference>
<dbReference type="EC" id="3.4.21.107" evidence="4"/>
<evidence type="ECO:0000256" key="4">
    <source>
        <dbReference type="ARBA" id="ARBA00013035"/>
    </source>
</evidence>
<reference evidence="17 18" key="1">
    <citation type="submission" date="2023-03" db="EMBL/GenBank/DDBJ databases">
        <title>Fodinicurvata sp. CAU 1616 isolated from sea sendiment.</title>
        <authorList>
            <person name="Kim W."/>
        </authorList>
    </citation>
    <scope>NUCLEOTIDE SEQUENCE [LARGE SCALE GENOMIC DNA]</scope>
    <source>
        <strain evidence="17 18">CAU 1616</strain>
    </source>
</reference>
<feature type="signal peptide" evidence="15">
    <location>
        <begin position="1"/>
        <end position="30"/>
    </location>
</feature>
<evidence type="ECO:0000256" key="14">
    <source>
        <dbReference type="SAM" id="MobiDB-lite"/>
    </source>
</evidence>
<dbReference type="SMART" id="SM00228">
    <property type="entry name" value="PDZ"/>
    <property type="match status" value="2"/>
</dbReference>
<dbReference type="EMBL" id="JARHUD010000006">
    <property type="protein sequence ID" value="MDF2096534.1"/>
    <property type="molecule type" value="Genomic_DNA"/>
</dbReference>
<keyword evidence="11" id="KW-0720">Serine protease</keyword>
<keyword evidence="10" id="KW-0378">Hydrolase</keyword>
<feature type="region of interest" description="Disordered" evidence="14">
    <location>
        <begin position="383"/>
        <end position="402"/>
    </location>
</feature>
<dbReference type="PRINTS" id="PR00834">
    <property type="entry name" value="PROTEASES2C"/>
</dbReference>
<comment type="subcellular location">
    <subcellularLocation>
        <location evidence="2">Periplasm</location>
    </subcellularLocation>
</comment>
<evidence type="ECO:0000313" key="18">
    <source>
        <dbReference type="Proteomes" id="UP001215503"/>
    </source>
</evidence>
<protein>
    <recommendedName>
        <fullName evidence="5">Probable periplasmic serine endoprotease DegP-like</fullName>
        <ecNumber evidence="4">3.4.21.107</ecNumber>
    </recommendedName>
    <alternativeName>
        <fullName evidence="13">Protease Do</fullName>
    </alternativeName>
</protein>
<dbReference type="Pfam" id="PF13180">
    <property type="entry name" value="PDZ_2"/>
    <property type="match status" value="1"/>
</dbReference>
<dbReference type="PANTHER" id="PTHR22939">
    <property type="entry name" value="SERINE PROTEASE FAMILY S1C HTRA-RELATED"/>
    <property type="match status" value="1"/>
</dbReference>
<evidence type="ECO:0000256" key="3">
    <source>
        <dbReference type="ARBA" id="ARBA00010541"/>
    </source>
</evidence>
<feature type="chain" id="PRO_5045840711" description="Probable periplasmic serine endoprotease DegP-like" evidence="15">
    <location>
        <begin position="31"/>
        <end position="498"/>
    </location>
</feature>
<feature type="domain" description="PDZ" evidence="16">
    <location>
        <begin position="393"/>
        <end position="498"/>
    </location>
</feature>
<dbReference type="CDD" id="cd10839">
    <property type="entry name" value="cpPDZ1_DegP-like"/>
    <property type="match status" value="1"/>
</dbReference>
<accession>A0ABT5YQQ6</accession>
<keyword evidence="6" id="KW-0645">Protease</keyword>
<dbReference type="Gene3D" id="2.40.10.120">
    <property type="match status" value="1"/>
</dbReference>
<evidence type="ECO:0000256" key="10">
    <source>
        <dbReference type="ARBA" id="ARBA00022801"/>
    </source>
</evidence>
<evidence type="ECO:0000256" key="12">
    <source>
        <dbReference type="ARBA" id="ARBA00023016"/>
    </source>
</evidence>
<comment type="caution">
    <text evidence="17">The sequence shown here is derived from an EMBL/GenBank/DDBJ whole genome shotgun (WGS) entry which is preliminary data.</text>
</comment>
<keyword evidence="18" id="KW-1185">Reference proteome</keyword>
<organism evidence="17 18">
    <name type="scientific">Aquibaculum arenosum</name>
    <dbReference type="NCBI Taxonomy" id="3032591"/>
    <lineage>
        <taxon>Bacteria</taxon>
        <taxon>Pseudomonadati</taxon>
        <taxon>Pseudomonadota</taxon>
        <taxon>Alphaproteobacteria</taxon>
        <taxon>Rhodospirillales</taxon>
        <taxon>Rhodovibrionaceae</taxon>
        <taxon>Aquibaculum</taxon>
    </lineage>
</organism>
<dbReference type="InterPro" id="IPR001940">
    <property type="entry name" value="Peptidase_S1C"/>
</dbReference>
<dbReference type="InterPro" id="IPR001478">
    <property type="entry name" value="PDZ"/>
</dbReference>
<dbReference type="PROSITE" id="PS50106">
    <property type="entry name" value="PDZ"/>
    <property type="match status" value="2"/>
</dbReference>
<evidence type="ECO:0000256" key="13">
    <source>
        <dbReference type="ARBA" id="ARBA00032850"/>
    </source>
</evidence>
<evidence type="ECO:0000256" key="15">
    <source>
        <dbReference type="SAM" id="SignalP"/>
    </source>
</evidence>
<evidence type="ECO:0000256" key="6">
    <source>
        <dbReference type="ARBA" id="ARBA00022670"/>
    </source>
</evidence>
<keyword evidence="12" id="KW-0346">Stress response</keyword>
<comment type="catalytic activity">
    <reaction evidence="1">
        <text>Acts on substrates that are at least partially unfolded. The cleavage site P1 residue is normally between a pair of hydrophobic residues, such as Val-|-Val.</text>
        <dbReference type="EC" id="3.4.21.107"/>
    </reaction>
</comment>
<dbReference type="PANTHER" id="PTHR22939:SF130">
    <property type="entry name" value="PERIPLASMIC SERINE ENDOPROTEASE DEGP-LIKE-RELATED"/>
    <property type="match status" value="1"/>
</dbReference>
<dbReference type="Pfam" id="PF13365">
    <property type="entry name" value="Trypsin_2"/>
    <property type="match status" value="1"/>
</dbReference>
<dbReference type="SUPFAM" id="SSF50494">
    <property type="entry name" value="Trypsin-like serine proteases"/>
    <property type="match status" value="1"/>
</dbReference>
<evidence type="ECO:0000256" key="1">
    <source>
        <dbReference type="ARBA" id="ARBA00001772"/>
    </source>
</evidence>
<proteinExistence type="inferred from homology"/>
<dbReference type="InterPro" id="IPR011782">
    <property type="entry name" value="Pept_S1C_Do"/>
</dbReference>
<keyword evidence="9" id="KW-0574">Periplasm</keyword>
<dbReference type="SUPFAM" id="SSF50156">
    <property type="entry name" value="PDZ domain-like"/>
    <property type="match status" value="2"/>
</dbReference>
<feature type="domain" description="PDZ" evidence="16">
    <location>
        <begin position="287"/>
        <end position="366"/>
    </location>
</feature>
<dbReference type="NCBIfam" id="TIGR02037">
    <property type="entry name" value="degP_htrA_DO"/>
    <property type="match status" value="1"/>
</dbReference>
<evidence type="ECO:0000259" key="16">
    <source>
        <dbReference type="PROSITE" id="PS50106"/>
    </source>
</evidence>
<comment type="similarity">
    <text evidence="3">Belongs to the peptidase S1C family.</text>
</comment>
<dbReference type="InterPro" id="IPR009003">
    <property type="entry name" value="Peptidase_S1_PA"/>
</dbReference>
<evidence type="ECO:0000256" key="11">
    <source>
        <dbReference type="ARBA" id="ARBA00022825"/>
    </source>
</evidence>
<evidence type="ECO:0000313" key="17">
    <source>
        <dbReference type="EMBL" id="MDF2096534.1"/>
    </source>
</evidence>
<dbReference type="Gene3D" id="2.30.42.10">
    <property type="match status" value="2"/>
</dbReference>
<evidence type="ECO:0000256" key="7">
    <source>
        <dbReference type="ARBA" id="ARBA00022729"/>
    </source>
</evidence>
<sequence length="498" mass="52157">MSLLSLQPRKAAAAAVVAGGALLWSGVAFAQEMPSSFADLADRVSPAVVNITASQSAQPEERGRGFGGSPFPEGSPFEEFFRQFEDRFGDLLPGPRDQQFRGPGAPRQGVGSGFIIDAEGYVVTNNHVVDQADDIRVRLSDGRDLAAELVGTDPQTDVALLKVEADENLPAVDWGDSDDVRVGDWVLAVGNPFGLGGSVTAGIVSARGRDIQAGPYDDFIQTDAAINRGNSGGPMFNLEGEVIGINTAIYSPSGGSVGIGFAIPSSMAQDVVEQLREGGQVERGWLGVRIQEVTPELADGLGLDGAMGALVASVQPDSPAEAAGVRAGDVITAFDGHEVERMRDLPRLVAAVRAGSEVEMDVWRDGETETLDVTIDRQTPEALAAMSGQQPAPAEAEEQPSERLGARLSSLGDEERQAFGIDGEQVGVVIAEIDPTGRAAAQGLRVGDVIEEVDGNPVSKPGDVDSRLATAEEEGRKAVVLLLKRGGEPLYLGLKLEA</sequence>
<keyword evidence="8" id="KW-0677">Repeat</keyword>
<dbReference type="Pfam" id="PF00595">
    <property type="entry name" value="PDZ"/>
    <property type="match status" value="1"/>
</dbReference>
<keyword evidence="7 15" id="KW-0732">Signal</keyword>
<evidence type="ECO:0000256" key="8">
    <source>
        <dbReference type="ARBA" id="ARBA00022737"/>
    </source>
</evidence>
<gene>
    <name evidence="17" type="ORF">P2G67_11150</name>
</gene>